<organism evidence="4 5">
    <name type="scientific">Candidatus Tanganyikabacteria bacterium</name>
    <dbReference type="NCBI Taxonomy" id="2961651"/>
    <lineage>
        <taxon>Bacteria</taxon>
        <taxon>Bacillati</taxon>
        <taxon>Candidatus Sericytochromatia</taxon>
        <taxon>Candidatus Tanganyikabacteria</taxon>
    </lineage>
</organism>
<evidence type="ECO:0000313" key="4">
    <source>
        <dbReference type="EMBL" id="MBM3273738.1"/>
    </source>
</evidence>
<proteinExistence type="inferred from homology"/>
<protein>
    <submittedName>
        <fullName evidence="4">LCP family protein</fullName>
    </submittedName>
</protein>
<dbReference type="Gene3D" id="3.40.630.190">
    <property type="entry name" value="LCP protein"/>
    <property type="match status" value="1"/>
</dbReference>
<evidence type="ECO:0000313" key="5">
    <source>
        <dbReference type="Proteomes" id="UP000703893"/>
    </source>
</evidence>
<dbReference type="Proteomes" id="UP000703893">
    <property type="component" value="Unassembled WGS sequence"/>
</dbReference>
<dbReference type="Pfam" id="PF03816">
    <property type="entry name" value="LytR_cpsA_psr"/>
    <property type="match status" value="1"/>
</dbReference>
<accession>A0A938BLY7</accession>
<dbReference type="InterPro" id="IPR004474">
    <property type="entry name" value="LytR_CpsA_psr"/>
</dbReference>
<sequence length="464" mass="50065">MSLLVAAILGVGFGGASGVSAGYLLRPEFELAEDGTQVAVSQEGLGPLPFLNFDELNSDMTLLVMGVDATGAGGRGGLKANSDTMLLMRLAPGEGKIYAVSLPRDTRVRIPGHGTFKLNAAEAWGGPELAARTISNFLEVPIHRYFVVSLEGVVKAVDAIGGVDITVPKAMDYDDFAGRLHIHFKPGLQHMAGKDVEAFLRFRHDEIGSDVARVQRQQAFMMEGGRQFLKPSVALRLPALWSLLQNHAQTNLGMDEMLRIARWARHLDVQKDMTMTVLPGDYSMIKGVSYWTADPDALAPFLNAHFRDAAAGLTAEDRRGRPKVVIWDATGRRPRLKELERQLRDAGYMVWAVDRRKRRTLTTRVIVQRGDAVGGRELAATMGLNDVYTAAVGDLNSDFTLELGEDWTGDNVAATSAVERDAAGRNAAGQTAAGREAASDGSEDDSQTGADSIAGGLQTRPPQP</sequence>
<comment type="caution">
    <text evidence="4">The sequence shown here is derived from an EMBL/GenBank/DDBJ whole genome shotgun (WGS) entry which is preliminary data.</text>
</comment>
<gene>
    <name evidence="4" type="ORF">FJZ00_01190</name>
</gene>
<evidence type="ECO:0000256" key="1">
    <source>
        <dbReference type="ARBA" id="ARBA00006068"/>
    </source>
</evidence>
<dbReference type="PANTHER" id="PTHR33392:SF6">
    <property type="entry name" value="POLYISOPRENYL-TEICHOIC ACID--PEPTIDOGLYCAN TEICHOIC ACID TRANSFERASE TAGU"/>
    <property type="match status" value="1"/>
</dbReference>
<name>A0A938BLY7_9BACT</name>
<evidence type="ECO:0000256" key="2">
    <source>
        <dbReference type="SAM" id="MobiDB-lite"/>
    </source>
</evidence>
<feature type="domain" description="Cell envelope-related transcriptional attenuator" evidence="3">
    <location>
        <begin position="81"/>
        <end position="222"/>
    </location>
</feature>
<dbReference type="PANTHER" id="PTHR33392">
    <property type="entry name" value="POLYISOPRENYL-TEICHOIC ACID--PEPTIDOGLYCAN TEICHOIC ACID TRANSFERASE TAGU"/>
    <property type="match status" value="1"/>
</dbReference>
<dbReference type="EMBL" id="VGJX01000038">
    <property type="protein sequence ID" value="MBM3273738.1"/>
    <property type="molecule type" value="Genomic_DNA"/>
</dbReference>
<comment type="similarity">
    <text evidence="1">Belongs to the LytR/CpsA/Psr (LCP) family.</text>
</comment>
<evidence type="ECO:0000259" key="3">
    <source>
        <dbReference type="Pfam" id="PF03816"/>
    </source>
</evidence>
<feature type="region of interest" description="Disordered" evidence="2">
    <location>
        <begin position="420"/>
        <end position="464"/>
    </location>
</feature>
<feature type="compositionally biased region" description="Low complexity" evidence="2">
    <location>
        <begin position="424"/>
        <end position="436"/>
    </location>
</feature>
<dbReference type="NCBIfam" id="TIGR00350">
    <property type="entry name" value="lytR_cpsA_psr"/>
    <property type="match status" value="1"/>
</dbReference>
<reference evidence="4 5" key="1">
    <citation type="submission" date="2019-03" db="EMBL/GenBank/DDBJ databases">
        <title>Lake Tanganyika Metagenome-Assembled Genomes (MAGs).</title>
        <authorList>
            <person name="Tran P."/>
        </authorList>
    </citation>
    <scope>NUCLEOTIDE SEQUENCE [LARGE SCALE GENOMIC DNA]</scope>
    <source>
        <strain evidence="4">K_DeepCast_65m_m2_236</strain>
    </source>
</reference>
<dbReference type="InterPro" id="IPR050922">
    <property type="entry name" value="LytR/CpsA/Psr_CW_biosynth"/>
</dbReference>
<dbReference type="AlphaFoldDB" id="A0A938BLY7"/>